<accession>A0ACB8UTS0</accession>
<protein>
    <submittedName>
        <fullName evidence="1">Uncharacterized protein</fullName>
    </submittedName>
</protein>
<gene>
    <name evidence="1" type="ORF">LOY88_004364</name>
</gene>
<reference evidence="1" key="1">
    <citation type="journal article" date="2022" name="bioRxiv">
        <title>Population genetic analysis of Ophidiomyces ophidiicola, the causative agent of snake fungal disease, indicates recent introductions to the USA.</title>
        <authorList>
            <person name="Ladner J.T."/>
            <person name="Palmer J.M."/>
            <person name="Ettinger C.L."/>
            <person name="Stajich J.E."/>
            <person name="Farrell T.M."/>
            <person name="Glorioso B.M."/>
            <person name="Lawson B."/>
            <person name="Price S.J."/>
            <person name="Stengle A.G."/>
            <person name="Grear D.A."/>
            <person name="Lorch J.M."/>
        </authorList>
    </citation>
    <scope>NUCLEOTIDE SEQUENCE</scope>
    <source>
        <strain evidence="1">NWHC 24266-5</strain>
    </source>
</reference>
<sequence>MDTSLRPQFFISRQDGSLTALIAVDELPPHMSIRGIPRLLNQNDTQGMTSLGSANHRGLFYSVDHFPQNPGYAMNNICDQKALPPGPKNGNRHGKDLFKNNHSNPRQAKGCAKKEYCSFWLRHGECDYQQQGCIFKHEMPRDPITLEKLGLRDIPRWYREKHNVKSIAASIENARARANRSNVQTLLYSGKQEPERLAIEASNSTINPNNMGPGCAAAPPASISGPISQVNLVNGPGTNHHITAKNNEVSSTETPGHRQGFDIPSHGGPTGFNKVNITNLKDKENTTNMDKGLHFYRQAYPNIPNAVEHFTAAKNGQIGTNYHIRAMGQAQASSATSSQDGRLTSVPKQGTKSLWALHRGAVDISELPLSPFPVPKSMGDFTINQEQPKKHQKSRRLYQPRNDAKSTSGQEKLAANDDTKRFYPFGVASPLSVSRMCTPNIDTNVGSYCSPSSSGNNSSAQSTRSSLAIGTCTKTTPENLYYERTASMTSRAFEKNNYPRDDGAEFDLFDLGVNDDVPGHHAAF</sequence>
<name>A0ACB8UTS0_9EURO</name>
<proteinExistence type="predicted"/>
<comment type="caution">
    <text evidence="1">The sequence shown here is derived from an EMBL/GenBank/DDBJ whole genome shotgun (WGS) entry which is preliminary data.</text>
</comment>
<evidence type="ECO:0000313" key="1">
    <source>
        <dbReference type="EMBL" id="KAI2384941.1"/>
    </source>
</evidence>
<organism evidence="1">
    <name type="scientific">Ophidiomyces ophidiicola</name>
    <dbReference type="NCBI Taxonomy" id="1387563"/>
    <lineage>
        <taxon>Eukaryota</taxon>
        <taxon>Fungi</taxon>
        <taxon>Dikarya</taxon>
        <taxon>Ascomycota</taxon>
        <taxon>Pezizomycotina</taxon>
        <taxon>Eurotiomycetes</taxon>
        <taxon>Eurotiomycetidae</taxon>
        <taxon>Onygenales</taxon>
        <taxon>Onygenaceae</taxon>
        <taxon>Ophidiomyces</taxon>
    </lineage>
</organism>
<dbReference type="EMBL" id="JALBCA010000065">
    <property type="protein sequence ID" value="KAI2384941.1"/>
    <property type="molecule type" value="Genomic_DNA"/>
</dbReference>